<evidence type="ECO:0000313" key="1">
    <source>
        <dbReference type="EMBL" id="SPF56673.1"/>
    </source>
</evidence>
<protein>
    <submittedName>
        <fullName evidence="1">HNH endonuclease</fullName>
    </submittedName>
</protein>
<organism evidence="1 2">
    <name type="scientific">Candidatus Desulfosporosinus infrequens</name>
    <dbReference type="NCBI Taxonomy" id="2043169"/>
    <lineage>
        <taxon>Bacteria</taxon>
        <taxon>Bacillati</taxon>
        <taxon>Bacillota</taxon>
        <taxon>Clostridia</taxon>
        <taxon>Eubacteriales</taxon>
        <taxon>Desulfitobacteriaceae</taxon>
        <taxon>Desulfosporosinus</taxon>
    </lineage>
</organism>
<dbReference type="Proteomes" id="UP000238916">
    <property type="component" value="Unassembled WGS sequence"/>
</dbReference>
<proteinExistence type="predicted"/>
<sequence>MNELEIKFIEKFCDKYSPESKGEDILSRIDRIDGKIKNIFLGIRMLRDKAEHDFKDMMED</sequence>
<keyword evidence="1" id="KW-0378">Hydrolase</keyword>
<keyword evidence="1" id="KW-0255">Endonuclease</keyword>
<dbReference type="AlphaFoldDB" id="A0A2U3LXK8"/>
<accession>A0A2U3LXK8</accession>
<evidence type="ECO:0000313" key="2">
    <source>
        <dbReference type="Proteomes" id="UP000238916"/>
    </source>
</evidence>
<reference evidence="2" key="1">
    <citation type="submission" date="2018-02" db="EMBL/GenBank/DDBJ databases">
        <authorList>
            <person name="Hausmann B."/>
        </authorList>
    </citation>
    <scope>NUCLEOTIDE SEQUENCE [LARGE SCALE GENOMIC DNA]</scope>
    <source>
        <strain evidence="2">Peat soil MAG SbF1</strain>
    </source>
</reference>
<gene>
    <name evidence="1" type="ORF">SBF1_9430003</name>
</gene>
<dbReference type="GO" id="GO:0004519">
    <property type="term" value="F:endonuclease activity"/>
    <property type="evidence" value="ECO:0007669"/>
    <property type="project" value="UniProtKB-KW"/>
</dbReference>
<keyword evidence="1" id="KW-0540">Nuclease</keyword>
<name>A0A2U3LXK8_9FIRM</name>
<dbReference type="EMBL" id="OMOF01000938">
    <property type="protein sequence ID" value="SPF56673.1"/>
    <property type="molecule type" value="Genomic_DNA"/>
</dbReference>